<sequence>MPWSIWKAGYEPFEKAGQDSVFLATPKGNILWTCDPAIVKQLFTSHSFQLPVDLLKFYDIWGPTIGSVEGQEWKTHRKVVAYGFSSTPLPVVWQRTIHQTKTLVERWARDDYLVKSPRIWMSRVALHVIAGVFFNTEMNWKDTEEGGSDSQDKEYQSSLPNSILTIMLRLGVLFMTPTWLLGRLPFKATRETSQAFNDFTNYMLSIRSRVLENLDEVSSKRNKTMLESIVVAGNMDPTDPESKPLSKESVLGNIFFTMMAGHETVGNTLGFAILLLAIYPEIQTKVQQELDDVIGSRPKETWSLETDYTALQKGFLGAVINETLRLYHPVQFVPRTSIAETTLYDSAGKSHVVPPNTLFCVNYAAAFSNPATWTKVSVTADRRAELQHSRAIDFDPQRWLKPAETSDVPIHWPFGQGGRICPGKPMAQVEMIGVLTTLLKEYSIELVIPDQVLKETQGDRGKAWDHARDNAVRQLQESVEANLTIAMLKDLPIRLQRRSGGDHD</sequence>
<dbReference type="PRINTS" id="PR00463">
    <property type="entry name" value="EP450I"/>
</dbReference>
<dbReference type="InterPro" id="IPR036396">
    <property type="entry name" value="Cyt_P450_sf"/>
</dbReference>
<dbReference type="GO" id="GO:0020037">
    <property type="term" value="F:heme binding"/>
    <property type="evidence" value="ECO:0007669"/>
    <property type="project" value="InterPro"/>
</dbReference>
<comment type="similarity">
    <text evidence="2 6">Belongs to the cytochrome P450 family.</text>
</comment>
<evidence type="ECO:0000256" key="5">
    <source>
        <dbReference type="PIRSR" id="PIRSR602401-1"/>
    </source>
</evidence>
<evidence type="ECO:0000256" key="6">
    <source>
        <dbReference type="RuleBase" id="RU000461"/>
    </source>
</evidence>
<dbReference type="InterPro" id="IPR050121">
    <property type="entry name" value="Cytochrome_P450_monoxygenase"/>
</dbReference>
<dbReference type="PRINTS" id="PR00385">
    <property type="entry name" value="P450"/>
</dbReference>
<evidence type="ECO:0000313" key="8">
    <source>
        <dbReference type="Proteomes" id="UP000244855"/>
    </source>
</evidence>
<dbReference type="GO" id="GO:0005506">
    <property type="term" value="F:iron ion binding"/>
    <property type="evidence" value="ECO:0007669"/>
    <property type="project" value="InterPro"/>
</dbReference>
<dbReference type="SUPFAM" id="SSF48264">
    <property type="entry name" value="Cytochrome P450"/>
    <property type="match status" value="1"/>
</dbReference>
<dbReference type="Pfam" id="PF00067">
    <property type="entry name" value="p450"/>
    <property type="match status" value="1"/>
</dbReference>
<proteinExistence type="inferred from homology"/>
<accession>A0A2V1DGV6</accession>
<dbReference type="PANTHER" id="PTHR24305">
    <property type="entry name" value="CYTOCHROME P450"/>
    <property type="match status" value="1"/>
</dbReference>
<dbReference type="EMBL" id="KZ805436">
    <property type="protein sequence ID" value="PVH97406.1"/>
    <property type="molecule type" value="Genomic_DNA"/>
</dbReference>
<keyword evidence="6" id="KW-0503">Monooxygenase</keyword>
<gene>
    <name evidence="7" type="ORF">DM02DRAFT_533228</name>
</gene>
<dbReference type="GO" id="GO:0004497">
    <property type="term" value="F:monooxygenase activity"/>
    <property type="evidence" value="ECO:0007669"/>
    <property type="project" value="UniProtKB-KW"/>
</dbReference>
<dbReference type="Gene3D" id="1.10.630.10">
    <property type="entry name" value="Cytochrome P450"/>
    <property type="match status" value="1"/>
</dbReference>
<dbReference type="Proteomes" id="UP000244855">
    <property type="component" value="Unassembled WGS sequence"/>
</dbReference>
<name>A0A2V1DGV6_9PLEO</name>
<evidence type="ECO:0000256" key="2">
    <source>
        <dbReference type="ARBA" id="ARBA00010617"/>
    </source>
</evidence>
<organism evidence="7 8">
    <name type="scientific">Periconia macrospinosa</name>
    <dbReference type="NCBI Taxonomy" id="97972"/>
    <lineage>
        <taxon>Eukaryota</taxon>
        <taxon>Fungi</taxon>
        <taxon>Dikarya</taxon>
        <taxon>Ascomycota</taxon>
        <taxon>Pezizomycotina</taxon>
        <taxon>Dothideomycetes</taxon>
        <taxon>Pleosporomycetidae</taxon>
        <taxon>Pleosporales</taxon>
        <taxon>Massarineae</taxon>
        <taxon>Periconiaceae</taxon>
        <taxon>Periconia</taxon>
    </lineage>
</organism>
<protein>
    <submittedName>
        <fullName evidence="7">Cytochrome P450</fullName>
    </submittedName>
</protein>
<keyword evidence="3 5" id="KW-0479">Metal-binding</keyword>
<keyword evidence="5 6" id="KW-0349">Heme</keyword>
<keyword evidence="4 5" id="KW-0408">Iron</keyword>
<dbReference type="PROSITE" id="PS00086">
    <property type="entry name" value="CYTOCHROME_P450"/>
    <property type="match status" value="1"/>
</dbReference>
<keyword evidence="8" id="KW-1185">Reference proteome</keyword>
<dbReference type="InterPro" id="IPR002401">
    <property type="entry name" value="Cyt_P450_E_grp-I"/>
</dbReference>
<keyword evidence="6" id="KW-0560">Oxidoreductase</keyword>
<evidence type="ECO:0000313" key="7">
    <source>
        <dbReference type="EMBL" id="PVH97406.1"/>
    </source>
</evidence>
<dbReference type="InterPro" id="IPR017972">
    <property type="entry name" value="Cyt_P450_CS"/>
</dbReference>
<evidence type="ECO:0000256" key="4">
    <source>
        <dbReference type="ARBA" id="ARBA00023004"/>
    </source>
</evidence>
<evidence type="ECO:0000256" key="3">
    <source>
        <dbReference type="ARBA" id="ARBA00022723"/>
    </source>
</evidence>
<feature type="binding site" description="axial binding residue" evidence="5">
    <location>
        <position position="421"/>
    </location>
    <ligand>
        <name>heme</name>
        <dbReference type="ChEBI" id="CHEBI:30413"/>
    </ligand>
    <ligandPart>
        <name>Fe</name>
        <dbReference type="ChEBI" id="CHEBI:18248"/>
    </ligandPart>
</feature>
<dbReference type="PANTHER" id="PTHR24305:SF166">
    <property type="entry name" value="CYTOCHROME P450 12A4, MITOCHONDRIAL-RELATED"/>
    <property type="match status" value="1"/>
</dbReference>
<dbReference type="InterPro" id="IPR001128">
    <property type="entry name" value="Cyt_P450"/>
</dbReference>
<dbReference type="AlphaFoldDB" id="A0A2V1DGV6"/>
<comment type="cofactor">
    <cofactor evidence="1 5">
        <name>heme</name>
        <dbReference type="ChEBI" id="CHEBI:30413"/>
    </cofactor>
</comment>
<reference evidence="7 8" key="1">
    <citation type="journal article" date="2018" name="Sci. Rep.">
        <title>Comparative genomics provides insights into the lifestyle and reveals functional heterogeneity of dark septate endophytic fungi.</title>
        <authorList>
            <person name="Knapp D.G."/>
            <person name="Nemeth J.B."/>
            <person name="Barry K."/>
            <person name="Hainaut M."/>
            <person name="Henrissat B."/>
            <person name="Johnson J."/>
            <person name="Kuo A."/>
            <person name="Lim J.H.P."/>
            <person name="Lipzen A."/>
            <person name="Nolan M."/>
            <person name="Ohm R.A."/>
            <person name="Tamas L."/>
            <person name="Grigoriev I.V."/>
            <person name="Spatafora J.W."/>
            <person name="Nagy L.G."/>
            <person name="Kovacs G.M."/>
        </authorList>
    </citation>
    <scope>NUCLEOTIDE SEQUENCE [LARGE SCALE GENOMIC DNA]</scope>
    <source>
        <strain evidence="7 8">DSE2036</strain>
    </source>
</reference>
<evidence type="ECO:0000256" key="1">
    <source>
        <dbReference type="ARBA" id="ARBA00001971"/>
    </source>
</evidence>
<dbReference type="OrthoDB" id="1470350at2759"/>
<dbReference type="GO" id="GO:0016705">
    <property type="term" value="F:oxidoreductase activity, acting on paired donors, with incorporation or reduction of molecular oxygen"/>
    <property type="evidence" value="ECO:0007669"/>
    <property type="project" value="InterPro"/>
</dbReference>
<dbReference type="STRING" id="97972.A0A2V1DGV6"/>